<dbReference type="Gene3D" id="3.40.630.30">
    <property type="match status" value="1"/>
</dbReference>
<dbReference type="InterPro" id="IPR000182">
    <property type="entry name" value="GNAT_dom"/>
</dbReference>
<feature type="region of interest" description="Disordered" evidence="1">
    <location>
        <begin position="169"/>
        <end position="198"/>
    </location>
</feature>
<keyword evidence="4" id="KW-1185">Reference proteome</keyword>
<dbReference type="Pfam" id="PF00583">
    <property type="entry name" value="Acetyltransf_1"/>
    <property type="match status" value="1"/>
</dbReference>
<evidence type="ECO:0000259" key="2">
    <source>
        <dbReference type="PROSITE" id="PS51186"/>
    </source>
</evidence>
<protein>
    <recommendedName>
        <fullName evidence="2">N-acetyltransferase domain-containing protein</fullName>
    </recommendedName>
</protein>
<dbReference type="PROSITE" id="PS51186">
    <property type="entry name" value="GNAT"/>
    <property type="match status" value="1"/>
</dbReference>
<proteinExistence type="predicted"/>
<dbReference type="InterPro" id="IPR016181">
    <property type="entry name" value="Acyl_CoA_acyltransferase"/>
</dbReference>
<evidence type="ECO:0000313" key="3">
    <source>
        <dbReference type="EMBL" id="GAA3071663.1"/>
    </source>
</evidence>
<feature type="domain" description="N-acetyltransferase" evidence="2">
    <location>
        <begin position="26"/>
        <end position="194"/>
    </location>
</feature>
<dbReference type="SUPFAM" id="SSF55729">
    <property type="entry name" value="Acyl-CoA N-acyltransferases (Nat)"/>
    <property type="match status" value="1"/>
</dbReference>
<sequence>MRSRVDDDRMTEPISMTITTDDGRRYTLREAVPDDEPGVLALFEAGGAYLEAATGLPSGPGDLQSLYYSLPPGADWQDKLILVVTEDGGPVVGIIDAVRHHPAPGAWSVGLFLLHPSLWGTGTGRAVATVLLDRAAASGTTLVTTTVPVGWSRGRRFLASLRFRFTGRAPRGPATANRSTGPREPAVERAELVPARKG</sequence>
<gene>
    <name evidence="3" type="ORF">GCM10010448_63140</name>
</gene>
<accession>A0ABP6M3W4</accession>
<dbReference type="Proteomes" id="UP001501532">
    <property type="component" value="Unassembled WGS sequence"/>
</dbReference>
<organism evidence="3 4">
    <name type="scientific">Streptomyces glomeratus</name>
    <dbReference type="NCBI Taxonomy" id="284452"/>
    <lineage>
        <taxon>Bacteria</taxon>
        <taxon>Bacillati</taxon>
        <taxon>Actinomycetota</taxon>
        <taxon>Actinomycetes</taxon>
        <taxon>Kitasatosporales</taxon>
        <taxon>Streptomycetaceae</taxon>
        <taxon>Streptomyces</taxon>
    </lineage>
</organism>
<dbReference type="CDD" id="cd04301">
    <property type="entry name" value="NAT_SF"/>
    <property type="match status" value="1"/>
</dbReference>
<dbReference type="EMBL" id="BAAAUF010000073">
    <property type="protein sequence ID" value="GAA3071663.1"/>
    <property type="molecule type" value="Genomic_DNA"/>
</dbReference>
<reference evidence="4" key="1">
    <citation type="journal article" date="2019" name="Int. J. Syst. Evol. Microbiol.">
        <title>The Global Catalogue of Microorganisms (GCM) 10K type strain sequencing project: providing services to taxonomists for standard genome sequencing and annotation.</title>
        <authorList>
            <consortium name="The Broad Institute Genomics Platform"/>
            <consortium name="The Broad Institute Genome Sequencing Center for Infectious Disease"/>
            <person name="Wu L."/>
            <person name="Ma J."/>
        </authorList>
    </citation>
    <scope>NUCLEOTIDE SEQUENCE [LARGE SCALE GENOMIC DNA]</scope>
    <source>
        <strain evidence="4">JCM 9091</strain>
    </source>
</reference>
<comment type="caution">
    <text evidence="3">The sequence shown here is derived from an EMBL/GenBank/DDBJ whole genome shotgun (WGS) entry which is preliminary data.</text>
</comment>
<name>A0ABP6M3W4_9ACTN</name>
<evidence type="ECO:0000256" key="1">
    <source>
        <dbReference type="SAM" id="MobiDB-lite"/>
    </source>
</evidence>
<evidence type="ECO:0000313" key="4">
    <source>
        <dbReference type="Proteomes" id="UP001501532"/>
    </source>
</evidence>